<evidence type="ECO:0000256" key="1">
    <source>
        <dbReference type="SAM" id="Coils"/>
    </source>
</evidence>
<sequence length="67" mass="7728">MNKAKKSGVHFLYADGDQPLREWSAGTDAEKDRKIALLEEENTRQSEEIDELIRENRQLRREGDGSP</sequence>
<reference evidence="2 3" key="1">
    <citation type="submission" date="2016-10" db="EMBL/GenBank/DDBJ databases">
        <authorList>
            <person name="de Groot N.N."/>
        </authorList>
    </citation>
    <scope>NUCLEOTIDE SEQUENCE [LARGE SCALE GENOMIC DNA]</scope>
    <source>
        <strain evidence="2 3">ATCC 35022</strain>
    </source>
</reference>
<keyword evidence="1" id="KW-0175">Coiled coil</keyword>
<organism evidence="2 3">
    <name type="scientific">Bauldia litoralis</name>
    <dbReference type="NCBI Taxonomy" id="665467"/>
    <lineage>
        <taxon>Bacteria</taxon>
        <taxon>Pseudomonadati</taxon>
        <taxon>Pseudomonadota</taxon>
        <taxon>Alphaproteobacteria</taxon>
        <taxon>Hyphomicrobiales</taxon>
        <taxon>Kaistiaceae</taxon>
        <taxon>Bauldia</taxon>
    </lineage>
</organism>
<dbReference type="Proteomes" id="UP000199071">
    <property type="component" value="Unassembled WGS sequence"/>
</dbReference>
<feature type="coiled-coil region" evidence="1">
    <location>
        <begin position="35"/>
        <end position="62"/>
    </location>
</feature>
<name>A0A1G6E861_9HYPH</name>
<dbReference type="STRING" id="665467.SAMN02982931_04199"/>
<keyword evidence="3" id="KW-1185">Reference proteome</keyword>
<accession>A0A1G6E861</accession>
<evidence type="ECO:0000313" key="2">
    <source>
        <dbReference type="EMBL" id="SDB53115.1"/>
    </source>
</evidence>
<dbReference type="RefSeq" id="WP_139167912.1">
    <property type="nucleotide sequence ID" value="NZ_FMXQ01000010.1"/>
</dbReference>
<protein>
    <submittedName>
        <fullName evidence="2">Uncharacterized protein</fullName>
    </submittedName>
</protein>
<proteinExistence type="predicted"/>
<gene>
    <name evidence="2" type="ORF">SAMN02982931_04199</name>
</gene>
<evidence type="ECO:0000313" key="3">
    <source>
        <dbReference type="Proteomes" id="UP000199071"/>
    </source>
</evidence>
<dbReference type="AlphaFoldDB" id="A0A1G6E861"/>
<dbReference type="EMBL" id="FMXQ01000010">
    <property type="protein sequence ID" value="SDB53115.1"/>
    <property type="molecule type" value="Genomic_DNA"/>
</dbReference>